<dbReference type="Proteomes" id="UP001426770">
    <property type="component" value="Unassembled WGS sequence"/>
</dbReference>
<evidence type="ECO:0008006" key="3">
    <source>
        <dbReference type="Google" id="ProtNLM"/>
    </source>
</evidence>
<accession>A0ABP9WJF3</accession>
<organism evidence="1 2">
    <name type="scientific">Demequina sediminis</name>
    <dbReference type="NCBI Taxonomy" id="1930058"/>
    <lineage>
        <taxon>Bacteria</taxon>
        <taxon>Bacillati</taxon>
        <taxon>Actinomycetota</taxon>
        <taxon>Actinomycetes</taxon>
        <taxon>Micrococcales</taxon>
        <taxon>Demequinaceae</taxon>
        <taxon>Demequina</taxon>
    </lineage>
</organism>
<gene>
    <name evidence="1" type="ORF">Lsed01_02430</name>
</gene>
<name>A0ABP9WJF3_9MICO</name>
<keyword evidence="2" id="KW-1185">Reference proteome</keyword>
<reference evidence="1 2" key="1">
    <citation type="submission" date="2024-02" db="EMBL/GenBank/DDBJ databases">
        <title>Lysinimicrobium sediminis NBRC 112286.</title>
        <authorList>
            <person name="Ichikawa N."/>
            <person name="Katano-Makiyama Y."/>
            <person name="Hidaka K."/>
        </authorList>
    </citation>
    <scope>NUCLEOTIDE SEQUENCE [LARGE SCALE GENOMIC DNA]</scope>
    <source>
        <strain evidence="1 2">NBRC 112286</strain>
    </source>
</reference>
<sequence>MNRGGGVSDPVTLARTGLLDALEALKAHLDALVVVGAQAIYLHTGAAEVALAEYTTDGDLAVDPDSLGSDPRVEAAMIAAHFEADPRDHAVGTWISPRGVPVDLMVPEAVAGLGSRAASVPPHDRKAMRRARGLEAALVDNTRMMIRALDVSADSREFEVAVAGPAALLVAKLHKIQDRIDQPSRLDNKDAHDIYRVLRSIDTEVLAVATHGLLNARLSRAVTLEALEHLERLFAAGSRAVGSRMAGAAEELVGDPATVSESVALLAQDLRDALNARQHEG</sequence>
<evidence type="ECO:0000313" key="2">
    <source>
        <dbReference type="Proteomes" id="UP001426770"/>
    </source>
</evidence>
<protein>
    <recommendedName>
        <fullName evidence="3">Nucleotidyltransferase</fullName>
    </recommendedName>
</protein>
<evidence type="ECO:0000313" key="1">
    <source>
        <dbReference type="EMBL" id="GAA5519969.1"/>
    </source>
</evidence>
<dbReference type="EMBL" id="BAABRR010000016">
    <property type="protein sequence ID" value="GAA5519969.1"/>
    <property type="molecule type" value="Genomic_DNA"/>
</dbReference>
<proteinExistence type="predicted"/>
<comment type="caution">
    <text evidence="1">The sequence shown here is derived from an EMBL/GenBank/DDBJ whole genome shotgun (WGS) entry which is preliminary data.</text>
</comment>